<organism evidence="1">
    <name type="scientific">Anguilla anguilla</name>
    <name type="common">European freshwater eel</name>
    <name type="synonym">Muraena anguilla</name>
    <dbReference type="NCBI Taxonomy" id="7936"/>
    <lineage>
        <taxon>Eukaryota</taxon>
        <taxon>Metazoa</taxon>
        <taxon>Chordata</taxon>
        <taxon>Craniata</taxon>
        <taxon>Vertebrata</taxon>
        <taxon>Euteleostomi</taxon>
        <taxon>Actinopterygii</taxon>
        <taxon>Neopterygii</taxon>
        <taxon>Teleostei</taxon>
        <taxon>Anguilliformes</taxon>
        <taxon>Anguillidae</taxon>
        <taxon>Anguilla</taxon>
    </lineage>
</organism>
<dbReference type="EMBL" id="GBXM01066501">
    <property type="protein sequence ID" value="JAH42076.1"/>
    <property type="molecule type" value="Transcribed_RNA"/>
</dbReference>
<proteinExistence type="predicted"/>
<dbReference type="AlphaFoldDB" id="A0A0E9SL73"/>
<evidence type="ECO:0000313" key="1">
    <source>
        <dbReference type="EMBL" id="JAH42076.1"/>
    </source>
</evidence>
<accession>A0A0E9SL73</accession>
<protein>
    <submittedName>
        <fullName evidence="1">Uncharacterized protein</fullName>
    </submittedName>
</protein>
<name>A0A0E9SL73_ANGAN</name>
<reference evidence="1" key="1">
    <citation type="submission" date="2014-11" db="EMBL/GenBank/DDBJ databases">
        <authorList>
            <person name="Amaro Gonzalez C."/>
        </authorList>
    </citation>
    <scope>NUCLEOTIDE SEQUENCE</scope>
</reference>
<reference evidence="1" key="2">
    <citation type="journal article" date="2015" name="Fish Shellfish Immunol.">
        <title>Early steps in the European eel (Anguilla anguilla)-Vibrio vulnificus interaction in the gills: Role of the RtxA13 toxin.</title>
        <authorList>
            <person name="Callol A."/>
            <person name="Pajuelo D."/>
            <person name="Ebbesson L."/>
            <person name="Teles M."/>
            <person name="MacKenzie S."/>
            <person name="Amaro C."/>
        </authorList>
    </citation>
    <scope>NUCLEOTIDE SEQUENCE</scope>
</reference>
<sequence length="59" mass="6658">MNLQDTHLWGSDSHGITLKATTPVKILSKFFCPFVLPTNRQFQTTLLTSMCTSSERVDI</sequence>